<dbReference type="InterPro" id="IPR005552">
    <property type="entry name" value="Scramblase"/>
</dbReference>
<evidence type="ECO:0000313" key="4">
    <source>
        <dbReference type="Proteomes" id="UP000198406"/>
    </source>
</evidence>
<dbReference type="Proteomes" id="UP000198406">
    <property type="component" value="Unassembled WGS sequence"/>
</dbReference>
<keyword evidence="4" id="KW-1185">Reference proteome</keyword>
<dbReference type="InParanoid" id="A0A1Z5J6W9"/>
<gene>
    <name evidence="3" type="ORF">FisN_19Lh212</name>
</gene>
<dbReference type="EMBL" id="BDSP01000011">
    <property type="protein sequence ID" value="GAX09743.1"/>
    <property type="molecule type" value="Genomic_DNA"/>
</dbReference>
<comment type="caution">
    <text evidence="3">The sequence shown here is derived from an EMBL/GenBank/DDBJ whole genome shotgun (WGS) entry which is preliminary data.</text>
</comment>
<organism evidence="3 4">
    <name type="scientific">Fistulifera solaris</name>
    <name type="common">Oleaginous diatom</name>
    <dbReference type="NCBI Taxonomy" id="1519565"/>
    <lineage>
        <taxon>Eukaryota</taxon>
        <taxon>Sar</taxon>
        <taxon>Stramenopiles</taxon>
        <taxon>Ochrophyta</taxon>
        <taxon>Bacillariophyta</taxon>
        <taxon>Bacillariophyceae</taxon>
        <taxon>Bacillariophycidae</taxon>
        <taxon>Naviculales</taxon>
        <taxon>Naviculaceae</taxon>
        <taxon>Fistulifera</taxon>
    </lineage>
</organism>
<dbReference type="PANTHER" id="PTHR23248:SF9">
    <property type="entry name" value="PHOSPHOLIPID SCRAMBLASE"/>
    <property type="match status" value="1"/>
</dbReference>
<evidence type="ECO:0000313" key="3">
    <source>
        <dbReference type="EMBL" id="GAX09743.1"/>
    </source>
</evidence>
<dbReference type="GO" id="GO:0017128">
    <property type="term" value="F:phospholipid scramblase activity"/>
    <property type="evidence" value="ECO:0007669"/>
    <property type="project" value="InterPro"/>
</dbReference>
<reference evidence="3 4" key="1">
    <citation type="journal article" date="2015" name="Plant Cell">
        <title>Oil accumulation by the oleaginous diatom Fistulifera solaris as revealed by the genome and transcriptome.</title>
        <authorList>
            <person name="Tanaka T."/>
            <person name="Maeda Y."/>
            <person name="Veluchamy A."/>
            <person name="Tanaka M."/>
            <person name="Abida H."/>
            <person name="Marechal E."/>
            <person name="Bowler C."/>
            <person name="Muto M."/>
            <person name="Sunaga Y."/>
            <person name="Tanaka M."/>
            <person name="Yoshino T."/>
            <person name="Taniguchi T."/>
            <person name="Fukuda Y."/>
            <person name="Nemoto M."/>
            <person name="Matsumoto M."/>
            <person name="Wong P.S."/>
            <person name="Aburatani S."/>
            <person name="Fujibuchi W."/>
        </authorList>
    </citation>
    <scope>NUCLEOTIDE SEQUENCE [LARGE SCALE GENOMIC DNA]</scope>
    <source>
        <strain evidence="3 4">JPCC DA0580</strain>
    </source>
</reference>
<dbReference type="Pfam" id="PF03803">
    <property type="entry name" value="Scramblase"/>
    <property type="match status" value="2"/>
</dbReference>
<protein>
    <recommendedName>
        <fullName evidence="2">Phospholipid scramblase</fullName>
    </recommendedName>
</protein>
<comment type="similarity">
    <text evidence="1 2">Belongs to the phospholipid scramblase family.</text>
</comment>
<sequence>MQKQEMDRGTDALKAHLSGTASMSIRQTRRGWLQECFGCEARTEFKYFIGDNQVAQSLDDANCCCRIFCKPIYPFTAQVKELNSDAELLSVERPCRCAAGFCKCCCYQELIMTSGGQPMGSIKETCYYCVPEFKIYGAQNEEIYKLHPPTCCCGMCVNCFTEGNPCCGKGCCKVPFWVFDAKDNKTNGSNAKLLGKIVKVPKSLMVEVFTDSDAFDVTFPSDANVTQKALLMGSALLVNATFFEEK</sequence>
<dbReference type="PANTHER" id="PTHR23248">
    <property type="entry name" value="PHOSPHOLIPID SCRAMBLASE-RELATED"/>
    <property type="match status" value="1"/>
</dbReference>
<accession>A0A1Z5J6W9</accession>
<evidence type="ECO:0000256" key="1">
    <source>
        <dbReference type="ARBA" id="ARBA00005350"/>
    </source>
</evidence>
<proteinExistence type="inferred from homology"/>
<evidence type="ECO:0000256" key="2">
    <source>
        <dbReference type="RuleBase" id="RU363116"/>
    </source>
</evidence>
<name>A0A1Z5J6W9_FISSO</name>
<dbReference type="GO" id="GO:0005886">
    <property type="term" value="C:plasma membrane"/>
    <property type="evidence" value="ECO:0007669"/>
    <property type="project" value="TreeGrafter"/>
</dbReference>
<dbReference type="AlphaFoldDB" id="A0A1Z5J6W9"/>
<dbReference type="OrthoDB" id="191150at2759"/>